<organism evidence="1 2">
    <name type="scientific">Escherichia coli</name>
    <dbReference type="NCBI Taxonomy" id="562"/>
    <lineage>
        <taxon>Bacteria</taxon>
        <taxon>Pseudomonadati</taxon>
        <taxon>Pseudomonadota</taxon>
        <taxon>Gammaproteobacteria</taxon>
        <taxon>Enterobacterales</taxon>
        <taxon>Enterobacteriaceae</taxon>
        <taxon>Escherichia</taxon>
    </lineage>
</organism>
<proteinExistence type="predicted"/>
<protein>
    <submittedName>
        <fullName evidence="1">ABC transporter</fullName>
    </submittedName>
</protein>
<evidence type="ECO:0000313" key="1">
    <source>
        <dbReference type="EMBL" id="STL51970.1"/>
    </source>
</evidence>
<sequence>MMIITLSHADRLLEMRNGQLSELTGEERDAASRDAVARTA</sequence>
<dbReference type="AlphaFoldDB" id="A0A377B7R6"/>
<reference evidence="1 2" key="1">
    <citation type="submission" date="2018-06" db="EMBL/GenBank/DDBJ databases">
        <authorList>
            <consortium name="Pathogen Informatics"/>
            <person name="Doyle S."/>
        </authorList>
    </citation>
    <scope>NUCLEOTIDE SEQUENCE [LARGE SCALE GENOMIC DNA]</scope>
    <source>
        <strain evidence="1 2">NCTC9962</strain>
    </source>
</reference>
<accession>A0A377B7R6</accession>
<evidence type="ECO:0000313" key="2">
    <source>
        <dbReference type="Proteomes" id="UP000254052"/>
    </source>
</evidence>
<name>A0A377B7R6_ECOLX</name>
<gene>
    <name evidence="1" type="primary">yojI_2</name>
    <name evidence="1" type="ORF">NCTC9962_03906</name>
</gene>
<dbReference type="Proteomes" id="UP000254052">
    <property type="component" value="Unassembled WGS sequence"/>
</dbReference>
<dbReference type="EMBL" id="UGED01000009">
    <property type="protein sequence ID" value="STL51970.1"/>
    <property type="molecule type" value="Genomic_DNA"/>
</dbReference>